<feature type="transmembrane region" description="Helical" evidence="11">
    <location>
        <begin position="12"/>
        <end position="32"/>
    </location>
</feature>
<evidence type="ECO:0000256" key="8">
    <source>
        <dbReference type="ARBA" id="ARBA00023136"/>
    </source>
</evidence>
<evidence type="ECO:0000256" key="5">
    <source>
        <dbReference type="ARBA" id="ARBA00022519"/>
    </source>
</evidence>
<keyword evidence="8 11" id="KW-0472">Membrane</keyword>
<dbReference type="InterPro" id="IPR001851">
    <property type="entry name" value="ABC_transp_permease"/>
</dbReference>
<sequence length="337" mass="34740">MFEFFARNRIATLLIITVAIFLVVGIAAPGFLSAKTVSVVVANSLVLLLVSAGTMLVIITRNIDVSSGSVLGLSAAVLGLALTAGMALPVAIALCVATGALAGAVNGLLVAGFRVPSIVATLGTLGLFRGLMLTMTGGRWIEALPQSIKALAGDLGWGGSVLTLLVLAVFALLWFFLRHTRRGGFLFAVGDNREAARHLGIPVRTIEFLAFVAAGICAALAGIVFAAQIGFIPNQAGSGIELKAIAANVLGGVSLLGGVGSAVGVFVAVIFLTAIDSALVFLRIPAFWNDFIAGAILLLVIFVDGRVRMAVNARIRAKRYASTHHAATPSANPESRK</sequence>
<reference evidence="13" key="1">
    <citation type="journal article" date="2019" name="Int. J. Syst. Evol. Microbiol.">
        <title>The Global Catalogue of Microorganisms (GCM) 10K type strain sequencing project: providing services to taxonomists for standard genome sequencing and annotation.</title>
        <authorList>
            <consortium name="The Broad Institute Genomics Platform"/>
            <consortium name="The Broad Institute Genome Sequencing Center for Infectious Disease"/>
            <person name="Wu L."/>
            <person name="Ma J."/>
        </authorList>
    </citation>
    <scope>NUCLEOTIDE SEQUENCE [LARGE SCALE GENOMIC DNA]</scope>
    <source>
        <strain evidence="13">CCM 7427</strain>
    </source>
</reference>
<comment type="caution">
    <text evidence="12">The sequence shown here is derived from an EMBL/GenBank/DDBJ whole genome shotgun (WGS) entry which is preliminary data.</text>
</comment>
<feature type="transmembrane region" description="Helical" evidence="11">
    <location>
        <begin position="71"/>
        <end position="101"/>
    </location>
</feature>
<evidence type="ECO:0000256" key="3">
    <source>
        <dbReference type="ARBA" id="ARBA00022448"/>
    </source>
</evidence>
<evidence type="ECO:0000256" key="1">
    <source>
        <dbReference type="ARBA" id="ARBA00004651"/>
    </source>
</evidence>
<feature type="transmembrane region" description="Helical" evidence="11">
    <location>
        <begin position="155"/>
        <end position="177"/>
    </location>
</feature>
<feature type="transmembrane region" description="Helical" evidence="11">
    <location>
        <begin position="208"/>
        <end position="232"/>
    </location>
</feature>
<dbReference type="CDD" id="cd06579">
    <property type="entry name" value="TM_PBP1_transp_AraH_like"/>
    <property type="match status" value="1"/>
</dbReference>
<gene>
    <name evidence="12" type="ORF">ACFSX5_06125</name>
</gene>
<keyword evidence="4" id="KW-1003">Cell membrane</keyword>
<evidence type="ECO:0000256" key="9">
    <source>
        <dbReference type="ARBA" id="ARBA00025439"/>
    </source>
</evidence>
<feature type="transmembrane region" description="Helical" evidence="11">
    <location>
        <begin position="287"/>
        <end position="307"/>
    </location>
</feature>
<accession>A0ABW5QIC8</accession>
<dbReference type="RefSeq" id="WP_386832402.1">
    <property type="nucleotide sequence ID" value="NZ_JBHUNP010000001.1"/>
</dbReference>
<feature type="transmembrane region" description="Helical" evidence="11">
    <location>
        <begin position="113"/>
        <end position="134"/>
    </location>
</feature>
<evidence type="ECO:0000256" key="11">
    <source>
        <dbReference type="SAM" id="Phobius"/>
    </source>
</evidence>
<evidence type="ECO:0000256" key="4">
    <source>
        <dbReference type="ARBA" id="ARBA00022475"/>
    </source>
</evidence>
<evidence type="ECO:0000256" key="10">
    <source>
        <dbReference type="ARBA" id="ARBA00039382"/>
    </source>
</evidence>
<dbReference type="Pfam" id="PF02653">
    <property type="entry name" value="BPD_transp_2"/>
    <property type="match status" value="1"/>
</dbReference>
<keyword evidence="5" id="KW-0997">Cell inner membrane</keyword>
<comment type="function">
    <text evidence="9">Part of the ABC transporter complex LsrABCD involved in autoinducer 2 (AI-2) import. Probably responsible for the translocation of the substrate across the membrane.</text>
</comment>
<dbReference type="EMBL" id="JBHUNP010000001">
    <property type="protein sequence ID" value="MFD2647374.1"/>
    <property type="molecule type" value="Genomic_DNA"/>
</dbReference>
<name>A0ABW5QIC8_9HYPH</name>
<evidence type="ECO:0000313" key="13">
    <source>
        <dbReference type="Proteomes" id="UP001597521"/>
    </source>
</evidence>
<keyword evidence="6 11" id="KW-0812">Transmembrane</keyword>
<feature type="transmembrane region" description="Helical" evidence="11">
    <location>
        <begin position="38"/>
        <end position="59"/>
    </location>
</feature>
<evidence type="ECO:0000256" key="6">
    <source>
        <dbReference type="ARBA" id="ARBA00022692"/>
    </source>
</evidence>
<dbReference type="PANTHER" id="PTHR32196">
    <property type="entry name" value="ABC TRANSPORTER PERMEASE PROTEIN YPHD-RELATED-RELATED"/>
    <property type="match status" value="1"/>
</dbReference>
<keyword evidence="13" id="KW-1185">Reference proteome</keyword>
<proteinExistence type="predicted"/>
<dbReference type="Proteomes" id="UP001597521">
    <property type="component" value="Unassembled WGS sequence"/>
</dbReference>
<feature type="transmembrane region" description="Helical" evidence="11">
    <location>
        <begin position="244"/>
        <end position="275"/>
    </location>
</feature>
<protein>
    <recommendedName>
        <fullName evidence="10">Autoinducer 2 import system permease protein LsrC</fullName>
    </recommendedName>
</protein>
<evidence type="ECO:0000256" key="7">
    <source>
        <dbReference type="ARBA" id="ARBA00022989"/>
    </source>
</evidence>
<comment type="subcellular location">
    <subcellularLocation>
        <location evidence="1">Cell membrane</location>
        <topology evidence="1">Multi-pass membrane protein</topology>
    </subcellularLocation>
</comment>
<dbReference type="PANTHER" id="PTHR32196:SF29">
    <property type="entry name" value="AUTOINDUCER 2 IMPORT SYSTEM PERMEASE PROTEIN LSRC"/>
    <property type="match status" value="1"/>
</dbReference>
<keyword evidence="7 11" id="KW-1133">Transmembrane helix</keyword>
<evidence type="ECO:0000256" key="2">
    <source>
        <dbReference type="ARBA" id="ARBA00011262"/>
    </source>
</evidence>
<comment type="subunit">
    <text evidence="2">The complex is composed of two ATP-binding proteins (LsrA), two transmembrane proteins (LsrC and LsrD) and a solute-binding protein (LsrB).</text>
</comment>
<organism evidence="12 13">
    <name type="scientific">Devosia albogilva</name>
    <dbReference type="NCBI Taxonomy" id="429726"/>
    <lineage>
        <taxon>Bacteria</taxon>
        <taxon>Pseudomonadati</taxon>
        <taxon>Pseudomonadota</taxon>
        <taxon>Alphaproteobacteria</taxon>
        <taxon>Hyphomicrobiales</taxon>
        <taxon>Devosiaceae</taxon>
        <taxon>Devosia</taxon>
    </lineage>
</organism>
<keyword evidence="3" id="KW-0813">Transport</keyword>
<evidence type="ECO:0000313" key="12">
    <source>
        <dbReference type="EMBL" id="MFD2647374.1"/>
    </source>
</evidence>